<evidence type="ECO:0000313" key="2">
    <source>
        <dbReference type="EMBL" id="RTZ16646.1"/>
    </source>
</evidence>
<keyword evidence="3" id="KW-1185">Reference proteome</keyword>
<accession>A0A432CYV0</accession>
<dbReference type="RefSeq" id="WP_126573576.1">
    <property type="nucleotide sequence ID" value="NZ_RXZH01000002.1"/>
</dbReference>
<feature type="transmembrane region" description="Helical" evidence="1">
    <location>
        <begin position="167"/>
        <end position="186"/>
    </location>
</feature>
<dbReference type="OrthoDB" id="6454086at2"/>
<evidence type="ECO:0000313" key="3">
    <source>
        <dbReference type="Proteomes" id="UP000268973"/>
    </source>
</evidence>
<evidence type="ECO:0000256" key="1">
    <source>
        <dbReference type="SAM" id="Phobius"/>
    </source>
</evidence>
<dbReference type="Proteomes" id="UP000268973">
    <property type="component" value="Unassembled WGS sequence"/>
</dbReference>
<name>A0A432CYV0_9VIBR</name>
<keyword evidence="1" id="KW-1133">Transmembrane helix</keyword>
<feature type="transmembrane region" description="Helical" evidence="1">
    <location>
        <begin position="109"/>
        <end position="128"/>
    </location>
</feature>
<organism evidence="2 3">
    <name type="scientific">Vibrio aquaticus</name>
    <dbReference type="NCBI Taxonomy" id="2496559"/>
    <lineage>
        <taxon>Bacteria</taxon>
        <taxon>Pseudomonadati</taxon>
        <taxon>Pseudomonadota</taxon>
        <taxon>Gammaproteobacteria</taxon>
        <taxon>Vibrionales</taxon>
        <taxon>Vibrionaceae</taxon>
        <taxon>Vibrio</taxon>
    </lineage>
</organism>
<protein>
    <recommendedName>
        <fullName evidence="4">VspD</fullName>
    </recommendedName>
</protein>
<feature type="transmembrane region" description="Helical" evidence="1">
    <location>
        <begin position="134"/>
        <end position="155"/>
    </location>
</feature>
<sequence length="416" mass="44187">MQIYSAPTITPFDIGDDTSANKLADTDVSSFVQSPTQPLPGSSVELTELWRIVKAQMQLVVQSMSGTSADNNETKKTMIEVQRDNKIQELDKRMEDMKSQERSNKISNIFQKIGTAIGFLLAGLLALVPGCQTVAAVMIVGLVASLVIPKAADAIMKACNVPEDTRAWVTMGLTIAIGVINAIASFDPKGLVTAAGKAVATKVGAFTSFVASAASTATTSVSASATAATAAAVAAKVAKAASQVVDTIMDFLNNVLKLLKSIKSITTISDKLSKATQNIMDVMQPIMNKINSIGRFLGKVADGAVDFTKSAFDEFVKIIDELLSGSEKIISRLESFATAADLGTLTVQTGFSLKSSAIQKDLTISKAKQEAFEVRIGEIIKSLDEAMKAASRAFESLANINSSFSEFQKRNLQIHL</sequence>
<comment type="caution">
    <text evidence="2">The sequence shown here is derived from an EMBL/GenBank/DDBJ whole genome shotgun (WGS) entry which is preliminary data.</text>
</comment>
<proteinExistence type="predicted"/>
<dbReference type="AlphaFoldDB" id="A0A432CYV0"/>
<keyword evidence="1" id="KW-0472">Membrane</keyword>
<evidence type="ECO:0008006" key="4">
    <source>
        <dbReference type="Google" id="ProtNLM"/>
    </source>
</evidence>
<dbReference type="EMBL" id="RXZH01000002">
    <property type="protein sequence ID" value="RTZ16646.1"/>
    <property type="molecule type" value="Genomic_DNA"/>
</dbReference>
<reference evidence="2 3" key="1">
    <citation type="submission" date="2018-12" db="EMBL/GenBank/DDBJ databases">
        <title>Vibrio sp. isolated from China Sea.</title>
        <authorList>
            <person name="Li Y."/>
        </authorList>
    </citation>
    <scope>NUCLEOTIDE SEQUENCE [LARGE SCALE GENOMIC DNA]</scope>
    <source>
        <strain evidence="2 3">BEI207</strain>
    </source>
</reference>
<keyword evidence="1" id="KW-0812">Transmembrane</keyword>
<gene>
    <name evidence="2" type="ORF">EJ063_07585</name>
</gene>